<name>A0A1A7C0K6_9BURK</name>
<keyword evidence="2" id="KW-1185">Reference proteome</keyword>
<dbReference type="EMBL" id="LOCQ01000058">
    <property type="protein sequence ID" value="OBV38265.1"/>
    <property type="molecule type" value="Genomic_DNA"/>
</dbReference>
<proteinExistence type="predicted"/>
<evidence type="ECO:0000313" key="2">
    <source>
        <dbReference type="Proteomes" id="UP000092713"/>
    </source>
</evidence>
<dbReference type="STRING" id="1747903.ASR47_1005219"/>
<accession>A0A1A7C0K6</accession>
<organism evidence="1 2">
    <name type="scientific">Janthinobacterium psychrotolerans</name>
    <dbReference type="NCBI Taxonomy" id="1747903"/>
    <lineage>
        <taxon>Bacteria</taxon>
        <taxon>Pseudomonadati</taxon>
        <taxon>Pseudomonadota</taxon>
        <taxon>Betaproteobacteria</taxon>
        <taxon>Burkholderiales</taxon>
        <taxon>Oxalobacteraceae</taxon>
        <taxon>Janthinobacterium</taxon>
    </lineage>
</organism>
<evidence type="ECO:0000313" key="1">
    <source>
        <dbReference type="EMBL" id="OBV38265.1"/>
    </source>
</evidence>
<dbReference type="AlphaFoldDB" id="A0A1A7C0K6"/>
<dbReference type="Proteomes" id="UP000092713">
    <property type="component" value="Unassembled WGS sequence"/>
</dbReference>
<sequence length="69" mass="7403">MQSKTLTFNCQGLSADTHKKAQQAKIMLGSILHSAPIHAGTAHLFSMHTSGAISNQQYYARCPASQSSL</sequence>
<comment type="caution">
    <text evidence="1">The sequence shown here is derived from an EMBL/GenBank/DDBJ whole genome shotgun (WGS) entry which is preliminary data.</text>
</comment>
<protein>
    <submittedName>
        <fullName evidence="1">Uncharacterized protein</fullName>
    </submittedName>
</protein>
<reference evidence="1 2" key="1">
    <citation type="submission" date="2016-04" db="EMBL/GenBank/DDBJ databases">
        <title>Draft genome sequence of Janthinobacterium psychrotolerans sp. nov., isolated from freshwater sediments in Denmark.</title>
        <authorList>
            <person name="Gong X."/>
            <person name="Skrivergaard S."/>
            <person name="Korsgaard B.S."/>
            <person name="Schreiber L."/>
            <person name="Marshall I.P."/>
            <person name="Finster K."/>
            <person name="Schramm A."/>
        </authorList>
    </citation>
    <scope>NUCLEOTIDE SEQUENCE [LARGE SCALE GENOMIC DNA]</scope>
    <source>
        <strain evidence="1 2">S3-2</strain>
    </source>
</reference>
<gene>
    <name evidence="1" type="ORF">ASR47_1005219</name>
</gene>